<evidence type="ECO:0000313" key="2">
    <source>
        <dbReference type="EMBL" id="OGD94448.1"/>
    </source>
</evidence>
<proteinExistence type="predicted"/>
<evidence type="ECO:0000256" key="1">
    <source>
        <dbReference type="SAM" id="Phobius"/>
    </source>
</evidence>
<protein>
    <submittedName>
        <fullName evidence="2">Uncharacterized protein</fullName>
    </submittedName>
</protein>
<organism evidence="2 3">
    <name type="scientific">Candidatus Curtissbacteria bacterium RIFCSPLOWO2_01_FULL_37_9</name>
    <dbReference type="NCBI Taxonomy" id="1797724"/>
    <lineage>
        <taxon>Bacteria</taxon>
        <taxon>Candidatus Curtissiibacteriota</taxon>
    </lineage>
</organism>
<reference evidence="2 3" key="1">
    <citation type="journal article" date="2016" name="Nat. Commun.">
        <title>Thousands of microbial genomes shed light on interconnected biogeochemical processes in an aquifer system.</title>
        <authorList>
            <person name="Anantharaman K."/>
            <person name="Brown C.T."/>
            <person name="Hug L.A."/>
            <person name="Sharon I."/>
            <person name="Castelle C.J."/>
            <person name="Probst A.J."/>
            <person name="Thomas B.C."/>
            <person name="Singh A."/>
            <person name="Wilkins M.J."/>
            <person name="Karaoz U."/>
            <person name="Brodie E.L."/>
            <person name="Williams K.H."/>
            <person name="Hubbard S.S."/>
            <person name="Banfield J.F."/>
        </authorList>
    </citation>
    <scope>NUCLEOTIDE SEQUENCE [LARGE SCALE GENOMIC DNA]</scope>
</reference>
<keyword evidence="1" id="KW-1133">Transmembrane helix</keyword>
<comment type="caution">
    <text evidence="2">The sequence shown here is derived from an EMBL/GenBank/DDBJ whole genome shotgun (WGS) entry which is preliminary data.</text>
</comment>
<sequence>MGLALYWVIAAVIILPFLKNKNRKLKIILFAVFLLFFDFAFFSTRIHSRYLIYSLPFASPFVFLVPLEIIALSFLIILNLMLPMPYENIKTLILILNQKTTIVLFSLFGLTLFLIFMNKYRKLIQR</sequence>
<name>A0A1F5GRH9_9BACT</name>
<keyword evidence="1" id="KW-0472">Membrane</keyword>
<feature type="transmembrane region" description="Helical" evidence="1">
    <location>
        <begin position="55"/>
        <end position="82"/>
    </location>
</feature>
<feature type="transmembrane region" description="Helical" evidence="1">
    <location>
        <begin position="102"/>
        <end position="120"/>
    </location>
</feature>
<keyword evidence="1" id="KW-0812">Transmembrane</keyword>
<dbReference type="AlphaFoldDB" id="A0A1F5GRH9"/>
<gene>
    <name evidence="2" type="ORF">A3A48_03115</name>
</gene>
<dbReference type="Proteomes" id="UP000178336">
    <property type="component" value="Unassembled WGS sequence"/>
</dbReference>
<accession>A0A1F5GRH9</accession>
<dbReference type="EMBL" id="MFBN01000047">
    <property type="protein sequence ID" value="OGD94448.1"/>
    <property type="molecule type" value="Genomic_DNA"/>
</dbReference>
<evidence type="ECO:0000313" key="3">
    <source>
        <dbReference type="Proteomes" id="UP000178336"/>
    </source>
</evidence>
<feature type="transmembrane region" description="Helical" evidence="1">
    <location>
        <begin position="25"/>
        <end position="43"/>
    </location>
</feature>